<evidence type="ECO:0000256" key="1">
    <source>
        <dbReference type="ARBA" id="ARBA00010641"/>
    </source>
</evidence>
<dbReference type="Proteomes" id="UP000199310">
    <property type="component" value="Unassembled WGS sequence"/>
</dbReference>
<dbReference type="InterPro" id="IPR000792">
    <property type="entry name" value="Tscrpt_reg_LuxR_C"/>
</dbReference>
<proteinExistence type="inferred from homology"/>
<dbReference type="SUPFAM" id="SSF88946">
    <property type="entry name" value="Sigma2 domain of RNA polymerase sigma factors"/>
    <property type="match status" value="1"/>
</dbReference>
<dbReference type="Gene3D" id="1.10.10.10">
    <property type="entry name" value="Winged helix-like DNA-binding domain superfamily/Winged helix DNA-binding domain"/>
    <property type="match status" value="1"/>
</dbReference>
<dbReference type="STRING" id="29529.SAMN04488122_5318"/>
<protein>
    <submittedName>
        <fullName evidence="6">RNA polymerase sigma-70 factor, ECF subfamily</fullName>
    </submittedName>
</protein>
<dbReference type="Gene3D" id="1.10.1740.10">
    <property type="match status" value="1"/>
</dbReference>
<gene>
    <name evidence="6" type="ORF">SAMN04488122_5318</name>
</gene>
<dbReference type="NCBIfam" id="TIGR02937">
    <property type="entry name" value="sigma70-ECF"/>
    <property type="match status" value="1"/>
</dbReference>
<organism evidence="6 7">
    <name type="scientific">Chitinophaga arvensicola</name>
    <dbReference type="NCBI Taxonomy" id="29529"/>
    <lineage>
        <taxon>Bacteria</taxon>
        <taxon>Pseudomonadati</taxon>
        <taxon>Bacteroidota</taxon>
        <taxon>Chitinophagia</taxon>
        <taxon>Chitinophagales</taxon>
        <taxon>Chitinophagaceae</taxon>
        <taxon>Chitinophaga</taxon>
    </lineage>
</organism>
<feature type="domain" description="HTH luxR-type" evidence="5">
    <location>
        <begin position="130"/>
        <end position="189"/>
    </location>
</feature>
<dbReference type="Pfam" id="PF08281">
    <property type="entry name" value="Sigma70_r4_2"/>
    <property type="match status" value="1"/>
</dbReference>
<dbReference type="InterPro" id="IPR014327">
    <property type="entry name" value="RNA_pol_sigma70_bacteroid"/>
</dbReference>
<dbReference type="InterPro" id="IPR013324">
    <property type="entry name" value="RNA_pol_sigma_r3/r4-like"/>
</dbReference>
<keyword evidence="4" id="KW-0804">Transcription</keyword>
<keyword evidence="3" id="KW-0731">Sigma factor</keyword>
<evidence type="ECO:0000256" key="3">
    <source>
        <dbReference type="ARBA" id="ARBA00023082"/>
    </source>
</evidence>
<dbReference type="InterPro" id="IPR013325">
    <property type="entry name" value="RNA_pol_sigma_r2"/>
</dbReference>
<evidence type="ECO:0000256" key="2">
    <source>
        <dbReference type="ARBA" id="ARBA00023015"/>
    </source>
</evidence>
<dbReference type="SMART" id="SM00421">
    <property type="entry name" value="HTH_LUXR"/>
    <property type="match status" value="1"/>
</dbReference>
<dbReference type="InterPro" id="IPR014284">
    <property type="entry name" value="RNA_pol_sigma-70_dom"/>
</dbReference>
<sequence>MTEHPELTEDIIPAFQQGDPQAFNSFFRLYYRPLCFFAAQLMGNMAEAEDIVKDSYVKLWNRHRDFDHPKSIKGFLYTTTRNACLNYLRHLKVKDHFQEEMRYLDDQQGDELVLQQMIRTELLQSIYQEIEKLPEKRQQVFRMVYFEGLKNEEIAEKMGISVFTVKEHKARALAQLRLRFSDQQLMILLTLGGSALLMKA</sequence>
<dbReference type="GO" id="GO:0003677">
    <property type="term" value="F:DNA binding"/>
    <property type="evidence" value="ECO:0007669"/>
    <property type="project" value="InterPro"/>
</dbReference>
<accession>A0A1I0S9Z3</accession>
<keyword evidence="2" id="KW-0805">Transcription regulation</keyword>
<dbReference type="GO" id="GO:0016987">
    <property type="term" value="F:sigma factor activity"/>
    <property type="evidence" value="ECO:0007669"/>
    <property type="project" value="UniProtKB-KW"/>
</dbReference>
<dbReference type="PANTHER" id="PTHR43133:SF46">
    <property type="entry name" value="RNA POLYMERASE SIGMA-70 FACTOR ECF SUBFAMILY"/>
    <property type="match status" value="1"/>
</dbReference>
<dbReference type="GO" id="GO:0006352">
    <property type="term" value="P:DNA-templated transcription initiation"/>
    <property type="evidence" value="ECO:0007669"/>
    <property type="project" value="InterPro"/>
</dbReference>
<evidence type="ECO:0000256" key="4">
    <source>
        <dbReference type="ARBA" id="ARBA00023163"/>
    </source>
</evidence>
<dbReference type="RefSeq" id="WP_089900151.1">
    <property type="nucleotide sequence ID" value="NZ_FOJG01000002.1"/>
</dbReference>
<evidence type="ECO:0000259" key="5">
    <source>
        <dbReference type="SMART" id="SM00421"/>
    </source>
</evidence>
<evidence type="ECO:0000313" key="6">
    <source>
        <dbReference type="EMBL" id="SEW53056.1"/>
    </source>
</evidence>
<name>A0A1I0S9Z3_9BACT</name>
<comment type="similarity">
    <text evidence="1">Belongs to the sigma-70 factor family. ECF subfamily.</text>
</comment>
<dbReference type="NCBIfam" id="TIGR02985">
    <property type="entry name" value="Sig70_bacteroi1"/>
    <property type="match status" value="1"/>
</dbReference>
<dbReference type="Pfam" id="PF04542">
    <property type="entry name" value="Sigma70_r2"/>
    <property type="match status" value="1"/>
</dbReference>
<dbReference type="InterPro" id="IPR036388">
    <property type="entry name" value="WH-like_DNA-bd_sf"/>
</dbReference>
<dbReference type="CDD" id="cd06171">
    <property type="entry name" value="Sigma70_r4"/>
    <property type="match status" value="1"/>
</dbReference>
<dbReference type="InterPro" id="IPR007627">
    <property type="entry name" value="RNA_pol_sigma70_r2"/>
</dbReference>
<dbReference type="AlphaFoldDB" id="A0A1I0S9Z3"/>
<keyword evidence="7" id="KW-1185">Reference proteome</keyword>
<dbReference type="PANTHER" id="PTHR43133">
    <property type="entry name" value="RNA POLYMERASE ECF-TYPE SIGMA FACTO"/>
    <property type="match status" value="1"/>
</dbReference>
<evidence type="ECO:0000313" key="7">
    <source>
        <dbReference type="Proteomes" id="UP000199310"/>
    </source>
</evidence>
<dbReference type="InterPro" id="IPR039425">
    <property type="entry name" value="RNA_pol_sigma-70-like"/>
</dbReference>
<dbReference type="EMBL" id="FOJG01000002">
    <property type="protein sequence ID" value="SEW53056.1"/>
    <property type="molecule type" value="Genomic_DNA"/>
</dbReference>
<dbReference type="SUPFAM" id="SSF88659">
    <property type="entry name" value="Sigma3 and sigma4 domains of RNA polymerase sigma factors"/>
    <property type="match status" value="1"/>
</dbReference>
<reference evidence="7" key="1">
    <citation type="submission" date="2016-10" db="EMBL/GenBank/DDBJ databases">
        <authorList>
            <person name="Varghese N."/>
            <person name="Submissions S."/>
        </authorList>
    </citation>
    <scope>NUCLEOTIDE SEQUENCE [LARGE SCALE GENOMIC DNA]</scope>
    <source>
        <strain evidence="7">DSM 3695</strain>
    </source>
</reference>
<dbReference type="InterPro" id="IPR013249">
    <property type="entry name" value="RNA_pol_sigma70_r4_t2"/>
</dbReference>
<dbReference type="OrthoDB" id="656273at2"/>